<proteinExistence type="predicted"/>
<dbReference type="PROSITE" id="PS51257">
    <property type="entry name" value="PROKAR_LIPOPROTEIN"/>
    <property type="match status" value="1"/>
</dbReference>
<evidence type="ECO:0000313" key="4">
    <source>
        <dbReference type="EMBL" id="MFC5653924.1"/>
    </source>
</evidence>
<accession>A0ABW0WAE3</accession>
<feature type="compositionally biased region" description="Low complexity" evidence="1">
    <location>
        <begin position="25"/>
        <end position="76"/>
    </location>
</feature>
<feature type="signal peptide" evidence="2">
    <location>
        <begin position="1"/>
        <end position="18"/>
    </location>
</feature>
<reference evidence="5" key="1">
    <citation type="journal article" date="2019" name="Int. J. Syst. Evol. Microbiol.">
        <title>The Global Catalogue of Microorganisms (GCM) 10K type strain sequencing project: providing services to taxonomists for standard genome sequencing and annotation.</title>
        <authorList>
            <consortium name="The Broad Institute Genomics Platform"/>
            <consortium name="The Broad Institute Genome Sequencing Center for Infectious Disease"/>
            <person name="Wu L."/>
            <person name="Ma J."/>
        </authorList>
    </citation>
    <scope>NUCLEOTIDE SEQUENCE [LARGE SCALE GENOMIC DNA]</scope>
    <source>
        <strain evidence="5">KCTC 5701</strain>
    </source>
</reference>
<feature type="chain" id="PRO_5045771281" evidence="2">
    <location>
        <begin position="19"/>
        <end position="220"/>
    </location>
</feature>
<gene>
    <name evidence="4" type="ORF">ACFP3J_00255</name>
</gene>
<feature type="domain" description="DUF4232" evidence="3">
    <location>
        <begin position="84"/>
        <end position="208"/>
    </location>
</feature>
<evidence type="ECO:0000259" key="3">
    <source>
        <dbReference type="Pfam" id="PF14016"/>
    </source>
</evidence>
<dbReference type="Pfam" id="PF14016">
    <property type="entry name" value="DUF4232"/>
    <property type="match status" value="1"/>
</dbReference>
<dbReference type="InterPro" id="IPR025326">
    <property type="entry name" value="DUF4232"/>
</dbReference>
<feature type="region of interest" description="Disordered" evidence="1">
    <location>
        <begin position="197"/>
        <end position="220"/>
    </location>
</feature>
<feature type="region of interest" description="Disordered" evidence="1">
    <location>
        <begin position="25"/>
        <end position="83"/>
    </location>
</feature>
<keyword evidence="5" id="KW-1185">Reference proteome</keyword>
<comment type="caution">
    <text evidence="4">The sequence shown here is derived from an EMBL/GenBank/DDBJ whole genome shotgun (WGS) entry which is preliminary data.</text>
</comment>
<dbReference type="EMBL" id="JBHSOE010000001">
    <property type="protein sequence ID" value="MFC5653924.1"/>
    <property type="molecule type" value="Genomic_DNA"/>
</dbReference>
<evidence type="ECO:0000256" key="1">
    <source>
        <dbReference type="SAM" id="MobiDB-lite"/>
    </source>
</evidence>
<dbReference type="RefSeq" id="WP_344347975.1">
    <property type="nucleotide sequence ID" value="NZ_BAAASM010000014.1"/>
</dbReference>
<protein>
    <submittedName>
        <fullName evidence="4">DUF4232 domain-containing protein</fullName>
    </submittedName>
</protein>
<name>A0ABW0WAE3_STRNO</name>
<sequence>MTHRFLLPGILLGCAVLAGCTGRSTDGAAPTGPSGPGSSAATGTAAAPAPSGDGTTGPHPTSASSPSAGTAPSGSARPTASRRCHTAGLKASIGPDHPGAGQAGFAIVLTNVSGRTCTVHGFPGVAFVNGAGEAVTPDPERATGEEQRTVTLAPGAGAWSALTYTRPESTGVTTVTPATVLVTPPDETASIPVRWAGGEVSNTGKASVPRVSPLRPGDGP</sequence>
<keyword evidence="2" id="KW-0732">Signal</keyword>
<evidence type="ECO:0000313" key="5">
    <source>
        <dbReference type="Proteomes" id="UP001596065"/>
    </source>
</evidence>
<evidence type="ECO:0000256" key="2">
    <source>
        <dbReference type="SAM" id="SignalP"/>
    </source>
</evidence>
<organism evidence="4 5">
    <name type="scientific">Streptomyces nogalater</name>
    <dbReference type="NCBI Taxonomy" id="38314"/>
    <lineage>
        <taxon>Bacteria</taxon>
        <taxon>Bacillati</taxon>
        <taxon>Actinomycetota</taxon>
        <taxon>Actinomycetes</taxon>
        <taxon>Kitasatosporales</taxon>
        <taxon>Streptomycetaceae</taxon>
        <taxon>Streptomyces</taxon>
    </lineage>
</organism>
<dbReference type="Proteomes" id="UP001596065">
    <property type="component" value="Unassembled WGS sequence"/>
</dbReference>